<sequence length="398" mass="44082">MSQAHAQRAHALLGASKAAQWINCPPSARLQESIPDKRSDYADEGTAAHEYSEWKLRRQLLPCDSKQRAKLQTAMQYFVAGNQYYSSEMEDAVESYVETVSERFMAALARSPDAVLLLEERLDFSEWVPDGYGTGDVVIIADQVMEIIDLKYGKGVPVSAVGNSQMKLYALGALSAYNYLYDIREIRMTIVQPRLDSVSTDTILVDDLLAWAESIVRPAAALADAGEGDLASGDHCRWCKVKATCRARADAAMSVLAHEFQDPRLMTLEEIGNTLYIVEQMQTWAKDVQEYAYEQAKSGTAVPRWKLVEGRSDRKIADIEAAKAKLTAAGYDETKLLKDPVLRGIGELEKLVGKKQFAELLEGIVIKPPGKPVLVPETDPRAPVNSVENDFAGEDFEK</sequence>
<dbReference type="Pfam" id="PF10926">
    <property type="entry name" value="DUF2800"/>
    <property type="match status" value="1"/>
</dbReference>
<evidence type="ECO:0000313" key="3">
    <source>
        <dbReference type="Proteomes" id="UP000476064"/>
    </source>
</evidence>
<organism evidence="2 3">
    <name type="scientific">Paenibacillus lycopersici</name>
    <dbReference type="NCBI Taxonomy" id="2704462"/>
    <lineage>
        <taxon>Bacteria</taxon>
        <taxon>Bacillati</taxon>
        <taxon>Bacillota</taxon>
        <taxon>Bacilli</taxon>
        <taxon>Bacillales</taxon>
        <taxon>Paenibacillaceae</taxon>
        <taxon>Paenibacillus</taxon>
    </lineage>
</organism>
<protein>
    <submittedName>
        <fullName evidence="2">DUF2800 domain-containing protein</fullName>
    </submittedName>
</protein>
<proteinExistence type="predicted"/>
<feature type="region of interest" description="Disordered" evidence="1">
    <location>
        <begin position="375"/>
        <end position="398"/>
    </location>
</feature>
<name>A0A6C0G228_9BACL</name>
<dbReference type="KEGG" id="plyc:GXP70_18235"/>
<evidence type="ECO:0000256" key="1">
    <source>
        <dbReference type="SAM" id="MobiDB-lite"/>
    </source>
</evidence>
<dbReference type="InterPro" id="IPR011604">
    <property type="entry name" value="PDDEXK-like_dom_sf"/>
</dbReference>
<dbReference type="Gene3D" id="3.90.320.10">
    <property type="match status" value="1"/>
</dbReference>
<dbReference type="Proteomes" id="UP000476064">
    <property type="component" value="Chromosome"/>
</dbReference>
<dbReference type="RefSeq" id="WP_162358160.1">
    <property type="nucleotide sequence ID" value="NZ_CP048209.1"/>
</dbReference>
<evidence type="ECO:0000313" key="2">
    <source>
        <dbReference type="EMBL" id="QHT61721.1"/>
    </source>
</evidence>
<gene>
    <name evidence="2" type="ORF">GXP70_18235</name>
</gene>
<dbReference type="AlphaFoldDB" id="A0A6C0G228"/>
<keyword evidence="3" id="KW-1185">Reference proteome</keyword>
<reference evidence="2 3" key="1">
    <citation type="submission" date="2020-01" db="EMBL/GenBank/DDBJ databases">
        <title>Paenibacillus sp. nov., isolated from tomato rhizosphere.</title>
        <authorList>
            <person name="Weon H.-Y."/>
            <person name="Lee S.A."/>
        </authorList>
    </citation>
    <scope>NUCLEOTIDE SEQUENCE [LARGE SCALE GENOMIC DNA]</scope>
    <source>
        <strain evidence="2 3">12200R-189</strain>
    </source>
</reference>
<dbReference type="EMBL" id="CP048209">
    <property type="protein sequence ID" value="QHT61721.1"/>
    <property type="molecule type" value="Genomic_DNA"/>
</dbReference>
<accession>A0A6C0G228</accession>
<dbReference type="InterPro" id="IPR021229">
    <property type="entry name" value="DUF2800"/>
</dbReference>